<dbReference type="EMBL" id="PGCJ01000032">
    <property type="protein sequence ID" value="PLW55472.1"/>
    <property type="molecule type" value="Genomic_DNA"/>
</dbReference>
<feature type="compositionally biased region" description="Low complexity" evidence="1">
    <location>
        <begin position="10"/>
        <end position="28"/>
    </location>
</feature>
<accession>A0A2N5VZW6</accession>
<dbReference type="AlphaFoldDB" id="A0A2N5VZW6"/>
<feature type="compositionally biased region" description="Polar residues" evidence="1">
    <location>
        <begin position="29"/>
        <end position="39"/>
    </location>
</feature>
<feature type="compositionally biased region" description="Basic and acidic residues" evidence="1">
    <location>
        <begin position="53"/>
        <end position="64"/>
    </location>
</feature>
<evidence type="ECO:0000256" key="1">
    <source>
        <dbReference type="SAM" id="MobiDB-lite"/>
    </source>
</evidence>
<dbReference type="Proteomes" id="UP000235388">
    <property type="component" value="Unassembled WGS sequence"/>
</dbReference>
<keyword evidence="3" id="KW-1185">Reference proteome</keyword>
<feature type="compositionally biased region" description="Low complexity" evidence="1">
    <location>
        <begin position="40"/>
        <end position="50"/>
    </location>
</feature>
<name>A0A2N5VZW6_9BASI</name>
<gene>
    <name evidence="2" type="ORF">PCANC_07057</name>
</gene>
<evidence type="ECO:0000313" key="3">
    <source>
        <dbReference type="Proteomes" id="UP000235388"/>
    </source>
</evidence>
<sequence length="64" mass="7026">MAKSTTQSQPKAGPSNAAKAATAKPQQQSGYKGSNFDPNYSQQYQEKSQQGGKGEEKREQKKYN</sequence>
<proteinExistence type="predicted"/>
<protein>
    <submittedName>
        <fullName evidence="2">Uncharacterized protein</fullName>
    </submittedName>
</protein>
<organism evidence="2 3">
    <name type="scientific">Puccinia coronata f. sp. avenae</name>
    <dbReference type="NCBI Taxonomy" id="200324"/>
    <lineage>
        <taxon>Eukaryota</taxon>
        <taxon>Fungi</taxon>
        <taxon>Dikarya</taxon>
        <taxon>Basidiomycota</taxon>
        <taxon>Pucciniomycotina</taxon>
        <taxon>Pucciniomycetes</taxon>
        <taxon>Pucciniales</taxon>
        <taxon>Pucciniaceae</taxon>
        <taxon>Puccinia</taxon>
    </lineage>
</organism>
<reference evidence="2 3" key="1">
    <citation type="submission" date="2017-11" db="EMBL/GenBank/DDBJ databases">
        <title>De novo assembly and phasing of dikaryotic genomes from two isolates of Puccinia coronata f. sp. avenae, the causal agent of oat crown rust.</title>
        <authorList>
            <person name="Miller M.E."/>
            <person name="Zhang Y."/>
            <person name="Omidvar V."/>
            <person name="Sperschneider J."/>
            <person name="Schwessinger B."/>
            <person name="Raley C."/>
            <person name="Palmer J.M."/>
            <person name="Garnica D."/>
            <person name="Upadhyaya N."/>
            <person name="Rathjen J."/>
            <person name="Taylor J.M."/>
            <person name="Park R.F."/>
            <person name="Dodds P.N."/>
            <person name="Hirsch C.D."/>
            <person name="Kianian S.F."/>
            <person name="Figueroa M."/>
        </authorList>
    </citation>
    <scope>NUCLEOTIDE SEQUENCE [LARGE SCALE GENOMIC DNA]</scope>
    <source>
        <strain evidence="2">12NC29</strain>
    </source>
</reference>
<evidence type="ECO:0000313" key="2">
    <source>
        <dbReference type="EMBL" id="PLW55472.1"/>
    </source>
</evidence>
<feature type="region of interest" description="Disordered" evidence="1">
    <location>
        <begin position="1"/>
        <end position="64"/>
    </location>
</feature>
<comment type="caution">
    <text evidence="2">The sequence shown here is derived from an EMBL/GenBank/DDBJ whole genome shotgun (WGS) entry which is preliminary data.</text>
</comment>